<dbReference type="InterPro" id="IPR018170">
    <property type="entry name" value="Aldo/ket_reductase_CS"/>
</dbReference>
<dbReference type="PROSITE" id="PS00798">
    <property type="entry name" value="ALDOKETO_REDUCTASE_1"/>
    <property type="match status" value="1"/>
</dbReference>
<dbReference type="PANTHER" id="PTHR43827:SF3">
    <property type="entry name" value="NADP-DEPENDENT OXIDOREDUCTASE DOMAIN-CONTAINING PROTEIN"/>
    <property type="match status" value="1"/>
</dbReference>
<dbReference type="Gene3D" id="3.20.20.100">
    <property type="entry name" value="NADP-dependent oxidoreductase domain"/>
    <property type="match status" value="1"/>
</dbReference>
<dbReference type="PROSITE" id="PS00062">
    <property type="entry name" value="ALDOKETO_REDUCTASE_2"/>
    <property type="match status" value="1"/>
</dbReference>
<dbReference type="SUPFAM" id="SSF51430">
    <property type="entry name" value="NAD(P)-linked oxidoreductase"/>
    <property type="match status" value="1"/>
</dbReference>
<dbReference type="PRINTS" id="PR00069">
    <property type="entry name" value="ALDKETRDTASE"/>
</dbReference>
<evidence type="ECO:0000256" key="1">
    <source>
        <dbReference type="ARBA" id="ARBA00007905"/>
    </source>
</evidence>
<evidence type="ECO:0000256" key="2">
    <source>
        <dbReference type="ARBA" id="ARBA00022857"/>
    </source>
</evidence>
<dbReference type="PROSITE" id="PS00063">
    <property type="entry name" value="ALDOKETO_REDUCTASE_3"/>
    <property type="match status" value="1"/>
</dbReference>
<comment type="catalytic activity">
    <reaction evidence="4">
        <text>hydroxyacetone + NADP(+) = methylglyoxal + NADPH + H(+)</text>
        <dbReference type="Rhea" id="RHEA:27986"/>
        <dbReference type="ChEBI" id="CHEBI:15378"/>
        <dbReference type="ChEBI" id="CHEBI:17158"/>
        <dbReference type="ChEBI" id="CHEBI:27957"/>
        <dbReference type="ChEBI" id="CHEBI:57783"/>
        <dbReference type="ChEBI" id="CHEBI:58349"/>
    </reaction>
</comment>
<feature type="binding site" evidence="6">
    <location>
        <position position="165"/>
    </location>
    <ligand>
        <name>substrate</name>
    </ligand>
</feature>
<organism evidence="9 10">
    <name type="scientific">Helicobacter didelphidarum</name>
    <dbReference type="NCBI Taxonomy" id="2040648"/>
    <lineage>
        <taxon>Bacteria</taxon>
        <taxon>Pseudomonadati</taxon>
        <taxon>Campylobacterota</taxon>
        <taxon>Epsilonproteobacteria</taxon>
        <taxon>Campylobacterales</taxon>
        <taxon>Helicobacteraceae</taxon>
        <taxon>Helicobacter</taxon>
    </lineage>
</organism>
<dbReference type="GO" id="GO:0016616">
    <property type="term" value="F:oxidoreductase activity, acting on the CH-OH group of donors, NAD or NADP as acceptor"/>
    <property type="evidence" value="ECO:0007669"/>
    <property type="project" value="UniProtKB-ARBA"/>
</dbReference>
<dbReference type="PANTHER" id="PTHR43827">
    <property type="entry name" value="2,5-DIKETO-D-GLUCONIC ACID REDUCTASE"/>
    <property type="match status" value="1"/>
</dbReference>
<evidence type="ECO:0000313" key="10">
    <source>
        <dbReference type="Proteomes" id="UP000256379"/>
    </source>
</evidence>
<dbReference type="InterPro" id="IPR023210">
    <property type="entry name" value="NADP_OxRdtase_dom"/>
</dbReference>
<evidence type="ECO:0000259" key="8">
    <source>
        <dbReference type="Pfam" id="PF00248"/>
    </source>
</evidence>
<evidence type="ECO:0000256" key="6">
    <source>
        <dbReference type="PIRSR" id="PIRSR000097-2"/>
    </source>
</evidence>
<gene>
    <name evidence="9" type="ORF">CQA53_00610</name>
</gene>
<dbReference type="InterPro" id="IPR020471">
    <property type="entry name" value="AKR"/>
</dbReference>
<feature type="domain" description="NADP-dependent oxidoreductase" evidence="8">
    <location>
        <begin position="71"/>
        <end position="315"/>
    </location>
</feature>
<dbReference type="OrthoDB" id="5328358at2"/>
<evidence type="ECO:0000256" key="3">
    <source>
        <dbReference type="ARBA" id="ARBA00023002"/>
    </source>
</evidence>
<keyword evidence="2" id="KW-0521">NADP</keyword>
<dbReference type="AlphaFoldDB" id="A0A3D8IQT5"/>
<comment type="caution">
    <text evidence="9">The sequence shown here is derived from an EMBL/GenBank/DDBJ whole genome shotgun (WGS) entry which is preliminary data.</text>
</comment>
<reference evidence="9 10" key="1">
    <citation type="submission" date="2018-04" db="EMBL/GenBank/DDBJ databases">
        <title>Novel Campyloabacter and Helicobacter Species and Strains.</title>
        <authorList>
            <person name="Mannion A.J."/>
            <person name="Shen Z."/>
            <person name="Fox J.G."/>
        </authorList>
    </citation>
    <scope>NUCLEOTIDE SEQUENCE [LARGE SCALE GENOMIC DNA]</scope>
    <source>
        <strain evidence="9 10">MIT 17-337</strain>
    </source>
</reference>
<dbReference type="PIRSF" id="PIRSF000097">
    <property type="entry name" value="AKR"/>
    <property type="match status" value="1"/>
</dbReference>
<protein>
    <recommendedName>
        <fullName evidence="8">NADP-dependent oxidoreductase domain-containing protein</fullName>
    </recommendedName>
</protein>
<sequence>MENQMKNDRREFLKTSGRFGVVSTFFGLNSLHVFGADSKQSKSEYSNNEVNSMPSQNPFLKLNNGIQMPFIGLGTYELRGKSCIKAMQDALKVGYRLFDTAQMYENEKEVGIGINTGLKTQNISRKDIFVTTKLSNDMDYKETKKQIDIRLKNLNLEYIDLLLLHREFDNSEAMWKAMQEAYKMGKIKSLGLSNFSQEKFLSFIKSCEIQPVLNQLETHVFFQRNKYQKILNENHVVLQAWSPFSKGKNDFFSNKTLLDIGKKYNKTPAQVGLRYLIERNISVVPKTSNIDRMKENIAIFDFKLDSKDLSVITNLDTQKSSFGWFKG</sequence>
<dbReference type="EMBL" id="NXLQ01000001">
    <property type="protein sequence ID" value="RDU67552.1"/>
    <property type="molecule type" value="Genomic_DNA"/>
</dbReference>
<dbReference type="Pfam" id="PF00248">
    <property type="entry name" value="Aldo_ket_red"/>
    <property type="match status" value="1"/>
</dbReference>
<accession>A0A3D8IQT5</accession>
<keyword evidence="10" id="KW-1185">Reference proteome</keyword>
<evidence type="ECO:0000256" key="5">
    <source>
        <dbReference type="PIRSR" id="PIRSR000097-1"/>
    </source>
</evidence>
<feature type="active site" description="Proton donor" evidence="5">
    <location>
        <position position="104"/>
    </location>
</feature>
<evidence type="ECO:0000256" key="7">
    <source>
        <dbReference type="PIRSR" id="PIRSR000097-3"/>
    </source>
</evidence>
<keyword evidence="3" id="KW-0560">Oxidoreductase</keyword>
<dbReference type="Proteomes" id="UP000256379">
    <property type="component" value="Unassembled WGS sequence"/>
</dbReference>
<name>A0A3D8IQT5_9HELI</name>
<dbReference type="InterPro" id="IPR036812">
    <property type="entry name" value="NAD(P)_OxRdtase_dom_sf"/>
</dbReference>
<evidence type="ECO:0000313" key="9">
    <source>
        <dbReference type="EMBL" id="RDU67552.1"/>
    </source>
</evidence>
<feature type="site" description="Lowers pKa of active site Tyr" evidence="7">
    <location>
        <position position="133"/>
    </location>
</feature>
<dbReference type="FunFam" id="3.20.20.100:FF:000002">
    <property type="entry name" value="2,5-diketo-D-gluconic acid reductase A"/>
    <property type="match status" value="1"/>
</dbReference>
<comment type="similarity">
    <text evidence="1">Belongs to the aldo/keto reductase family.</text>
</comment>
<evidence type="ECO:0000256" key="4">
    <source>
        <dbReference type="ARBA" id="ARBA00049445"/>
    </source>
</evidence>
<proteinExistence type="inferred from homology"/>